<dbReference type="EMBL" id="BK014748">
    <property type="protein sequence ID" value="DAD73931.1"/>
    <property type="molecule type" value="Genomic_DNA"/>
</dbReference>
<sequence>MTANTIQLFIQDLIKYIDDRFAKDERISSSKKLNGCLAFNDKLIENANKSFYVVQCLSNSMRDETFNSSLTKQVSIQIDIFAIKGTFNKVQYLAEPMSIVLQDVVSQYMTDLKFGNYNNNICLMREITASPALSYRDGSKAYTASLRYDFTIMADYTPVI</sequence>
<organism evidence="1">
    <name type="scientific">Siphoviridae sp. ctFn287</name>
    <dbReference type="NCBI Taxonomy" id="2826215"/>
    <lineage>
        <taxon>Viruses</taxon>
        <taxon>Duplodnaviria</taxon>
        <taxon>Heunggongvirae</taxon>
        <taxon>Uroviricota</taxon>
        <taxon>Caudoviricetes</taxon>
    </lineage>
</organism>
<proteinExistence type="predicted"/>
<protein>
    <submittedName>
        <fullName evidence="1">Uncharacterized protein</fullName>
    </submittedName>
</protein>
<evidence type="ECO:0000313" key="1">
    <source>
        <dbReference type="EMBL" id="DAD73931.1"/>
    </source>
</evidence>
<accession>A0A8S5LVW6</accession>
<reference evidence="1" key="1">
    <citation type="journal article" date="2021" name="Proc. Natl. Acad. Sci. U.S.A.">
        <title>A Catalog of Tens of Thousands of Viruses from Human Metagenomes Reveals Hidden Associations with Chronic Diseases.</title>
        <authorList>
            <person name="Tisza M.J."/>
            <person name="Buck C.B."/>
        </authorList>
    </citation>
    <scope>NUCLEOTIDE SEQUENCE</scope>
    <source>
        <strain evidence="1">CtFn287</strain>
    </source>
</reference>
<name>A0A8S5LVW6_9CAUD</name>